<accession>A0ABY6RGL0</accession>
<keyword evidence="1" id="KW-0472">Membrane</keyword>
<dbReference type="EMBL" id="UPHM01000041">
    <property type="protein sequence ID" value="VAZ91970.1"/>
    <property type="molecule type" value="Genomic_DNA"/>
</dbReference>
<feature type="transmembrane region" description="Helical" evidence="1">
    <location>
        <begin position="28"/>
        <end position="50"/>
    </location>
</feature>
<keyword evidence="3" id="KW-1185">Reference proteome</keyword>
<comment type="caution">
    <text evidence="2">The sequence shown here is derived from an EMBL/GenBank/DDBJ whole genome shotgun (WGS) entry which is preliminary data.</text>
</comment>
<gene>
    <name evidence="2" type="ORF">LAUMK4_01948</name>
</gene>
<dbReference type="RefSeq" id="WP_142996073.1">
    <property type="nucleotide sequence ID" value="NZ_UPHM01000041.1"/>
</dbReference>
<sequence>MPTTPRHAPQFCVRLARGLEAGHRLRPVAIIAIITVVTLIVAAESAVIIVNNAANRPRLAPRLPPTCLAMAAAAEAGNLRPTDPPDDLAAMPRRRTAARGLAVMLTSNDAIDIGQGISINPAPGWSPEYQGPNWVMLVEADGFARMYVRVGPASQTDVVTDLTDQVRQVLREPSSGLSNVFLGEPKTQTLQSAKFQQAAYIDYLADVSTRQGTVIVIGAFGELLNTSNQLSAFIDFRQNGDASDQAAIDGRTMIDSMI</sequence>
<evidence type="ECO:0000256" key="1">
    <source>
        <dbReference type="SAM" id="Phobius"/>
    </source>
</evidence>
<keyword evidence="1" id="KW-0812">Transmembrane</keyword>
<organism evidence="2 3">
    <name type="scientific">Mycobacterium persicum</name>
    <dbReference type="NCBI Taxonomy" id="1487726"/>
    <lineage>
        <taxon>Bacteria</taxon>
        <taxon>Bacillati</taxon>
        <taxon>Actinomycetota</taxon>
        <taxon>Actinomycetes</taxon>
        <taxon>Mycobacteriales</taxon>
        <taxon>Mycobacteriaceae</taxon>
        <taxon>Mycobacterium</taxon>
    </lineage>
</organism>
<evidence type="ECO:0000313" key="3">
    <source>
        <dbReference type="Proteomes" id="UP000271464"/>
    </source>
</evidence>
<protein>
    <submittedName>
        <fullName evidence="2">Uncharacterized protein</fullName>
    </submittedName>
</protein>
<proteinExistence type="predicted"/>
<keyword evidence="1" id="KW-1133">Transmembrane helix</keyword>
<reference evidence="2 3" key="1">
    <citation type="submission" date="2018-09" db="EMBL/GenBank/DDBJ databases">
        <authorList>
            <person name="Tagini F."/>
        </authorList>
    </citation>
    <scope>NUCLEOTIDE SEQUENCE [LARGE SCALE GENOMIC DNA]</scope>
    <source>
        <strain evidence="2 3">MK4</strain>
    </source>
</reference>
<name>A0ABY6RGL0_9MYCO</name>
<dbReference type="Proteomes" id="UP000271464">
    <property type="component" value="Unassembled WGS sequence"/>
</dbReference>
<evidence type="ECO:0000313" key="2">
    <source>
        <dbReference type="EMBL" id="VAZ91970.1"/>
    </source>
</evidence>